<dbReference type="RefSeq" id="WP_248008946.1">
    <property type="nucleotide sequence ID" value="NZ_JAJHVV010000006.1"/>
</dbReference>
<accession>A0A9X1XJ35</accession>
<reference evidence="1" key="1">
    <citation type="submission" date="2021-11" db="EMBL/GenBank/DDBJ databases">
        <title>Vibrio ZSDE26 sp. nov. and Vibrio ZSDZ34 sp. nov., isolated from coastal seawater in Qingdao.</title>
        <authorList>
            <person name="Zhang P."/>
        </authorList>
    </citation>
    <scope>NUCLEOTIDE SEQUENCE</scope>
    <source>
        <strain evidence="1">ZSDE26</strain>
    </source>
</reference>
<dbReference type="Pfam" id="PF11140">
    <property type="entry name" value="DUF2913"/>
    <property type="match status" value="1"/>
</dbReference>
<evidence type="ECO:0000313" key="1">
    <source>
        <dbReference type="EMBL" id="MCK6263864.1"/>
    </source>
</evidence>
<name>A0A9X1XJ35_9VIBR</name>
<comment type="caution">
    <text evidence="1">The sequence shown here is derived from an EMBL/GenBank/DDBJ whole genome shotgun (WGS) entry which is preliminary data.</text>
</comment>
<dbReference type="InterPro" id="IPR021316">
    <property type="entry name" value="DUF2913"/>
</dbReference>
<dbReference type="Proteomes" id="UP001139559">
    <property type="component" value="Unassembled WGS sequence"/>
</dbReference>
<sequence>MHPSQLLLDISTHALLHIEFKKLERHLSTADKNQLLVQFIKPVVKSSRFRAVKKTTKQWLLAGRRPNIDFEAFLGLEHASLVETCATDLHQFVNLIMRVESELKTKVQYSLAKDIDLDARFGDVLICVVDESLNASFDEDGLMTRTTQLLFIGDMARKDLFSDIVEQDAHFQAIVAYEDEQHLRIELLRC</sequence>
<gene>
    <name evidence="1" type="ORF">KP803_11350</name>
</gene>
<proteinExistence type="predicted"/>
<protein>
    <submittedName>
        <fullName evidence="1">DUF2913 family protein</fullName>
    </submittedName>
</protein>
<dbReference type="EMBL" id="JAJHVV010000006">
    <property type="protein sequence ID" value="MCK6263864.1"/>
    <property type="molecule type" value="Genomic_DNA"/>
</dbReference>
<keyword evidence="2" id="KW-1185">Reference proteome</keyword>
<organism evidence="1 2">
    <name type="scientific">Vibrio amylolyticus</name>
    <dbReference type="NCBI Taxonomy" id="2847292"/>
    <lineage>
        <taxon>Bacteria</taxon>
        <taxon>Pseudomonadati</taxon>
        <taxon>Pseudomonadota</taxon>
        <taxon>Gammaproteobacteria</taxon>
        <taxon>Vibrionales</taxon>
        <taxon>Vibrionaceae</taxon>
        <taxon>Vibrio</taxon>
    </lineage>
</organism>
<evidence type="ECO:0000313" key="2">
    <source>
        <dbReference type="Proteomes" id="UP001139559"/>
    </source>
</evidence>
<dbReference type="AlphaFoldDB" id="A0A9X1XJ35"/>